<accession>A0A1D2AF72</accession>
<feature type="compositionally biased region" description="Low complexity" evidence="1">
    <location>
        <begin position="70"/>
        <end position="84"/>
    </location>
</feature>
<evidence type="ECO:0000313" key="2">
    <source>
        <dbReference type="EMBL" id="JAT77854.1"/>
    </source>
</evidence>
<evidence type="ECO:0000256" key="1">
    <source>
        <dbReference type="SAM" id="MobiDB-lite"/>
    </source>
</evidence>
<feature type="compositionally biased region" description="Basic residues" evidence="1">
    <location>
        <begin position="116"/>
        <end position="142"/>
    </location>
</feature>
<dbReference type="AlphaFoldDB" id="A0A1D2AF72"/>
<feature type="region of interest" description="Disordered" evidence="1">
    <location>
        <begin position="310"/>
        <end position="345"/>
    </location>
</feature>
<feature type="compositionally biased region" description="Basic residues" evidence="1">
    <location>
        <begin position="327"/>
        <end position="345"/>
    </location>
</feature>
<sequence length="345" mass="36113">MGSTKPDLAGVHALRGHRPVLRVWAAPALGCGARDRGARGRHRRGGEGAGDGRNRPSSATADPARRPVGAHRGPGQGPRRQPGLAPGGGAPRLPGHSPPGLHAHLPGGVGGPQPDRHHRTRHGVGRGGRHVGGHAGPRHVHGRGGAGREAPRGAGGRARCLRGGRRPLPPLRRALPLGGGPGCVKGSWTRRRWGLRARRGLNLLLGAGSRQRRGERQGPPQVSAHSTDAAAQACTATPQRCSCTVTVSQAGARCSWGHVKYGQLGASLCSVVQHRVPRHCTNVRREREEEPAAAAISAVTGECLDQRSCQARSQDLASSPPPSGPVHARRRLGRKGRQRAHAVPR</sequence>
<reference evidence="2" key="1">
    <citation type="submission" date="2015-08" db="EMBL/GenBank/DDBJ databases">
        <authorList>
            <person name="Babu N.S."/>
            <person name="Beckwith C.J."/>
            <person name="Beseler K.G."/>
            <person name="Brison A."/>
            <person name="Carone J.V."/>
            <person name="Caskin T.P."/>
            <person name="Diamond M."/>
            <person name="Durham M.E."/>
            <person name="Foxe J.M."/>
            <person name="Go M."/>
            <person name="Henderson B.A."/>
            <person name="Jones I.B."/>
            <person name="McGettigan J.A."/>
            <person name="Micheletti S.J."/>
            <person name="Nasrallah M.E."/>
            <person name="Ortiz D."/>
            <person name="Piller C.R."/>
            <person name="Privatt S.R."/>
            <person name="Schneider S.L."/>
            <person name="Sharp S."/>
            <person name="Smith T.C."/>
            <person name="Stanton J.D."/>
            <person name="Ullery H.E."/>
            <person name="Wilson R.J."/>
            <person name="Serrano M.G."/>
            <person name="Buck G."/>
            <person name="Lee V."/>
            <person name="Wang Y."/>
            <person name="Carvalho R."/>
            <person name="Voegtly L."/>
            <person name="Shi R."/>
            <person name="Duckworth R."/>
            <person name="Johnson A."/>
            <person name="Loviza R."/>
            <person name="Walstead R."/>
            <person name="Shah Z."/>
            <person name="Kiflezghi M."/>
            <person name="Wade K."/>
            <person name="Ball S.L."/>
            <person name="Bradley K.W."/>
            <person name="Asai D.J."/>
            <person name="Bowman C.A."/>
            <person name="Russell D.A."/>
            <person name="Pope W.H."/>
            <person name="Jacobs-Sera D."/>
            <person name="Hendrix R.W."/>
            <person name="Hatfull G.F."/>
        </authorList>
    </citation>
    <scope>NUCLEOTIDE SEQUENCE</scope>
</reference>
<name>A0A1D2AF72_AUXPR</name>
<gene>
    <name evidence="2" type="ORF">g.7924</name>
</gene>
<proteinExistence type="predicted"/>
<feature type="region of interest" description="Disordered" evidence="1">
    <location>
        <begin position="28"/>
        <end position="174"/>
    </location>
</feature>
<organism evidence="2">
    <name type="scientific">Auxenochlorella protothecoides</name>
    <name type="common">Green microalga</name>
    <name type="synonym">Chlorella protothecoides</name>
    <dbReference type="NCBI Taxonomy" id="3075"/>
    <lineage>
        <taxon>Eukaryota</taxon>
        <taxon>Viridiplantae</taxon>
        <taxon>Chlorophyta</taxon>
        <taxon>core chlorophytes</taxon>
        <taxon>Trebouxiophyceae</taxon>
        <taxon>Chlorellales</taxon>
        <taxon>Chlorellaceae</taxon>
        <taxon>Auxenochlorella</taxon>
    </lineage>
</organism>
<protein>
    <submittedName>
        <fullName evidence="2">Uncharacterized protein</fullName>
    </submittedName>
</protein>
<dbReference type="EMBL" id="GDKF01000768">
    <property type="protein sequence ID" value="JAT77854.1"/>
    <property type="molecule type" value="Transcribed_RNA"/>
</dbReference>
<feature type="non-terminal residue" evidence="2">
    <location>
        <position position="345"/>
    </location>
</feature>